<dbReference type="Proteomes" id="UP000596742">
    <property type="component" value="Unassembled WGS sequence"/>
</dbReference>
<keyword evidence="2" id="KW-1185">Reference proteome</keyword>
<dbReference type="EMBL" id="UYJE01003359">
    <property type="protein sequence ID" value="VDI18576.1"/>
    <property type="molecule type" value="Genomic_DNA"/>
</dbReference>
<dbReference type="AlphaFoldDB" id="A0A8B6DG98"/>
<accession>A0A8B6DG98</accession>
<name>A0A8B6DG98_MYTGA</name>
<protein>
    <submittedName>
        <fullName evidence="1">Uncharacterized protein</fullName>
    </submittedName>
</protein>
<sequence length="52" mass="5994">MRTLLTGAWSLAIPVAGTLMINFRLFECEEYKCFDVWCVLNMYNKDGHVPPV</sequence>
<gene>
    <name evidence="1" type="ORF">MGAL_10B035955</name>
</gene>
<evidence type="ECO:0000313" key="2">
    <source>
        <dbReference type="Proteomes" id="UP000596742"/>
    </source>
</evidence>
<comment type="caution">
    <text evidence="1">The sequence shown here is derived from an EMBL/GenBank/DDBJ whole genome shotgun (WGS) entry which is preliminary data.</text>
</comment>
<organism evidence="1 2">
    <name type="scientific">Mytilus galloprovincialis</name>
    <name type="common">Mediterranean mussel</name>
    <dbReference type="NCBI Taxonomy" id="29158"/>
    <lineage>
        <taxon>Eukaryota</taxon>
        <taxon>Metazoa</taxon>
        <taxon>Spiralia</taxon>
        <taxon>Lophotrochozoa</taxon>
        <taxon>Mollusca</taxon>
        <taxon>Bivalvia</taxon>
        <taxon>Autobranchia</taxon>
        <taxon>Pteriomorphia</taxon>
        <taxon>Mytilida</taxon>
        <taxon>Mytiloidea</taxon>
        <taxon>Mytilidae</taxon>
        <taxon>Mytilinae</taxon>
        <taxon>Mytilus</taxon>
    </lineage>
</organism>
<proteinExistence type="predicted"/>
<evidence type="ECO:0000313" key="1">
    <source>
        <dbReference type="EMBL" id="VDI18576.1"/>
    </source>
</evidence>
<reference evidence="1" key="1">
    <citation type="submission" date="2018-11" db="EMBL/GenBank/DDBJ databases">
        <authorList>
            <person name="Alioto T."/>
            <person name="Alioto T."/>
        </authorList>
    </citation>
    <scope>NUCLEOTIDE SEQUENCE</scope>
</reference>